<evidence type="ECO:0000313" key="1">
    <source>
        <dbReference type="EMBL" id="GFQ98030.1"/>
    </source>
</evidence>
<evidence type="ECO:0000313" key="2">
    <source>
        <dbReference type="Proteomes" id="UP000887116"/>
    </source>
</evidence>
<gene>
    <name evidence="1" type="ORF">TNCT_378171</name>
</gene>
<comment type="caution">
    <text evidence="1">The sequence shown here is derived from an EMBL/GenBank/DDBJ whole genome shotgun (WGS) entry which is preliminary data.</text>
</comment>
<dbReference type="EMBL" id="BMAO01004946">
    <property type="protein sequence ID" value="GFQ98030.1"/>
    <property type="molecule type" value="Genomic_DNA"/>
</dbReference>
<keyword evidence="2" id="KW-1185">Reference proteome</keyword>
<organism evidence="1 2">
    <name type="scientific">Trichonephila clavata</name>
    <name type="common">Joro spider</name>
    <name type="synonym">Nephila clavata</name>
    <dbReference type="NCBI Taxonomy" id="2740835"/>
    <lineage>
        <taxon>Eukaryota</taxon>
        <taxon>Metazoa</taxon>
        <taxon>Ecdysozoa</taxon>
        <taxon>Arthropoda</taxon>
        <taxon>Chelicerata</taxon>
        <taxon>Arachnida</taxon>
        <taxon>Araneae</taxon>
        <taxon>Araneomorphae</taxon>
        <taxon>Entelegynae</taxon>
        <taxon>Araneoidea</taxon>
        <taxon>Nephilidae</taxon>
        <taxon>Trichonephila</taxon>
    </lineage>
</organism>
<dbReference type="Proteomes" id="UP000887116">
    <property type="component" value="Unassembled WGS sequence"/>
</dbReference>
<reference evidence="1" key="1">
    <citation type="submission" date="2020-07" db="EMBL/GenBank/DDBJ databases">
        <title>Multicomponent nature underlies the extraordinary mechanical properties of spider dragline silk.</title>
        <authorList>
            <person name="Kono N."/>
            <person name="Nakamura H."/>
            <person name="Mori M."/>
            <person name="Yoshida Y."/>
            <person name="Ohtoshi R."/>
            <person name="Malay A.D."/>
            <person name="Moran D.A.P."/>
            <person name="Tomita M."/>
            <person name="Numata K."/>
            <person name="Arakawa K."/>
        </authorList>
    </citation>
    <scope>NUCLEOTIDE SEQUENCE</scope>
</reference>
<name>A0A8X6L534_TRICU</name>
<protein>
    <submittedName>
        <fullName evidence="1">Uncharacterized protein</fullName>
    </submittedName>
</protein>
<sequence length="107" mass="12415">MISGEQWAKMIDKYGAIGNAVIDNMFQCIDFLTAYKNFCDCPIESALTFSLDVSLGQRYLTQILRKSICSLLNEKGLKQPQILAEELWENREEKHLIHMFCHLKLMK</sequence>
<dbReference type="OrthoDB" id="6426372at2759"/>
<accession>A0A8X6L534</accession>
<dbReference type="AlphaFoldDB" id="A0A8X6L534"/>
<proteinExistence type="predicted"/>